<organism evidence="1 2">
    <name type="scientific">Seiridium cardinale</name>
    <dbReference type="NCBI Taxonomy" id="138064"/>
    <lineage>
        <taxon>Eukaryota</taxon>
        <taxon>Fungi</taxon>
        <taxon>Dikarya</taxon>
        <taxon>Ascomycota</taxon>
        <taxon>Pezizomycotina</taxon>
        <taxon>Sordariomycetes</taxon>
        <taxon>Xylariomycetidae</taxon>
        <taxon>Amphisphaeriales</taxon>
        <taxon>Sporocadaceae</taxon>
        <taxon>Seiridium</taxon>
    </lineage>
</organism>
<gene>
    <name evidence="1" type="ORF">SCAR479_11818</name>
</gene>
<name>A0ABR2XCH5_9PEZI</name>
<evidence type="ECO:0000313" key="1">
    <source>
        <dbReference type="EMBL" id="KAK9771479.1"/>
    </source>
</evidence>
<dbReference type="PANTHER" id="PTHR42115">
    <property type="entry name" value="BETA-SYNTHASE (BETA-THIONASE), PUTATIVE (AFU_ORTHOLOGUE AFUA_3G08420)-RELATED"/>
    <property type="match status" value="1"/>
</dbReference>
<dbReference type="InterPro" id="IPR046342">
    <property type="entry name" value="CBS_dom_sf"/>
</dbReference>
<comment type="caution">
    <text evidence="1">The sequence shown here is derived from an EMBL/GenBank/DDBJ whole genome shotgun (WGS) entry which is preliminary data.</text>
</comment>
<accession>A0ABR2XCH5</accession>
<protein>
    <recommendedName>
        <fullName evidence="3">Cystathionine beta-synthase</fullName>
    </recommendedName>
</protein>
<sequence length="240" mass="26271">MALASSLACDVGGVVSAFLNVATYVWSAGSNSYKLQLRQETTLTRLNREDPNSRVPPPSQEPAHLNIPPTMAQAVSLKGPHVGPSPLGAGKPYVSKWSDRYRGAIVQDLEPPAALSLNPSDPISLALISAFEREYTHLTIIDSSSKALLGYVSIPHLQAQLDSGKVKPSDPITDAMTRFQRKGRKYKVITLATPLEELEEFFEGGIQKQEFAVVTDEERRFVLGVATRGDLEEFVKRRPA</sequence>
<dbReference type="EMBL" id="JARVKM010000074">
    <property type="protein sequence ID" value="KAK9771479.1"/>
    <property type="molecule type" value="Genomic_DNA"/>
</dbReference>
<reference evidence="1 2" key="1">
    <citation type="submission" date="2024-02" db="EMBL/GenBank/DDBJ databases">
        <title>First draft genome assembly of two strains of Seiridium cardinale.</title>
        <authorList>
            <person name="Emiliani G."/>
            <person name="Scali E."/>
        </authorList>
    </citation>
    <scope>NUCLEOTIDE SEQUENCE [LARGE SCALE GENOMIC DNA]</scope>
    <source>
        <strain evidence="1 2">BM-138-000479</strain>
    </source>
</reference>
<dbReference type="SUPFAM" id="SSF54631">
    <property type="entry name" value="CBS-domain pair"/>
    <property type="match status" value="1"/>
</dbReference>
<dbReference type="Gene3D" id="3.10.580.10">
    <property type="entry name" value="CBS-domain"/>
    <property type="match status" value="1"/>
</dbReference>
<dbReference type="Proteomes" id="UP001465668">
    <property type="component" value="Unassembled WGS sequence"/>
</dbReference>
<evidence type="ECO:0008006" key="3">
    <source>
        <dbReference type="Google" id="ProtNLM"/>
    </source>
</evidence>
<keyword evidence="2" id="KW-1185">Reference proteome</keyword>
<evidence type="ECO:0000313" key="2">
    <source>
        <dbReference type="Proteomes" id="UP001465668"/>
    </source>
</evidence>
<dbReference type="PANTHER" id="PTHR42115:SF1">
    <property type="entry name" value="BETA-SYNTHASE (BETA-THIONASE), PUTATIVE (AFU_ORTHOLOGUE AFUA_3G08420)-RELATED"/>
    <property type="match status" value="1"/>
</dbReference>
<proteinExistence type="predicted"/>